<feature type="domain" description="Galactosyltransferase C-terminal" evidence="4">
    <location>
        <begin position="137"/>
        <end position="193"/>
    </location>
</feature>
<evidence type="ECO:0000313" key="5">
    <source>
        <dbReference type="EMBL" id="MBD2544180.1"/>
    </source>
</evidence>
<dbReference type="Proteomes" id="UP000641954">
    <property type="component" value="Unassembled WGS sequence"/>
</dbReference>
<evidence type="ECO:0000256" key="1">
    <source>
        <dbReference type="ARBA" id="ARBA00022679"/>
    </source>
</evidence>
<evidence type="ECO:0000313" key="6">
    <source>
        <dbReference type="Proteomes" id="UP000641954"/>
    </source>
</evidence>
<keyword evidence="2" id="KW-0472">Membrane</keyword>
<keyword evidence="2" id="KW-1133">Transmembrane helix</keyword>
<dbReference type="RefSeq" id="WP_190878104.1">
    <property type="nucleotide sequence ID" value="NZ_JACJSK010000011.1"/>
</dbReference>
<dbReference type="PANTHER" id="PTHR43630:SF2">
    <property type="entry name" value="GLYCOSYLTRANSFERASE"/>
    <property type="match status" value="1"/>
</dbReference>
<dbReference type="Pfam" id="PF00535">
    <property type="entry name" value="Glycos_transf_2"/>
    <property type="match status" value="1"/>
</dbReference>
<evidence type="ECO:0000259" key="4">
    <source>
        <dbReference type="Pfam" id="PF02709"/>
    </source>
</evidence>
<feature type="transmembrane region" description="Helical" evidence="2">
    <location>
        <begin position="240"/>
        <end position="269"/>
    </location>
</feature>
<keyword evidence="6" id="KW-1185">Reference proteome</keyword>
<keyword evidence="2" id="KW-0812">Transmembrane</keyword>
<dbReference type="InterPro" id="IPR027791">
    <property type="entry name" value="Galactosyl_T_C"/>
</dbReference>
<feature type="domain" description="Glycosyltransferase 2-like" evidence="3">
    <location>
        <begin position="12"/>
        <end position="129"/>
    </location>
</feature>
<dbReference type="CDD" id="cd00761">
    <property type="entry name" value="Glyco_tranf_GTA_type"/>
    <property type="match status" value="1"/>
</dbReference>
<organism evidence="5 6">
    <name type="scientific">Planktothricoides raciborskii FACHB-1370</name>
    <dbReference type="NCBI Taxonomy" id="2949576"/>
    <lineage>
        <taxon>Bacteria</taxon>
        <taxon>Bacillati</taxon>
        <taxon>Cyanobacteriota</taxon>
        <taxon>Cyanophyceae</taxon>
        <taxon>Oscillatoriophycideae</taxon>
        <taxon>Oscillatoriales</taxon>
        <taxon>Oscillatoriaceae</taxon>
        <taxon>Planktothricoides</taxon>
    </lineage>
</organism>
<dbReference type="SUPFAM" id="SSF53448">
    <property type="entry name" value="Nucleotide-diphospho-sugar transferases"/>
    <property type="match status" value="1"/>
</dbReference>
<dbReference type="Pfam" id="PF02709">
    <property type="entry name" value="Glyco_transf_7C"/>
    <property type="match status" value="1"/>
</dbReference>
<keyword evidence="1" id="KW-0808">Transferase</keyword>
<dbReference type="EMBL" id="JACJSK010000011">
    <property type="protein sequence ID" value="MBD2544180.1"/>
    <property type="molecule type" value="Genomic_DNA"/>
</dbReference>
<evidence type="ECO:0000256" key="2">
    <source>
        <dbReference type="SAM" id="Phobius"/>
    </source>
</evidence>
<reference evidence="5 6" key="1">
    <citation type="journal article" date="2020" name="ISME J.">
        <title>Comparative genomics reveals insights into cyanobacterial evolution and habitat adaptation.</title>
        <authorList>
            <person name="Chen M.Y."/>
            <person name="Teng W.K."/>
            <person name="Zhao L."/>
            <person name="Hu C.X."/>
            <person name="Zhou Y.K."/>
            <person name="Han B.P."/>
            <person name="Song L.R."/>
            <person name="Shu W.S."/>
        </authorList>
    </citation>
    <scope>NUCLEOTIDE SEQUENCE [LARGE SCALE GENOMIC DNA]</scope>
    <source>
        <strain evidence="5 6">FACHB-1370</strain>
    </source>
</reference>
<name>A0ABR8EC80_9CYAN</name>
<dbReference type="Gene3D" id="3.90.550.10">
    <property type="entry name" value="Spore Coat Polysaccharide Biosynthesis Protein SpsA, Chain A"/>
    <property type="match status" value="1"/>
</dbReference>
<dbReference type="InterPro" id="IPR029044">
    <property type="entry name" value="Nucleotide-diphossugar_trans"/>
</dbReference>
<gene>
    <name evidence="5" type="ORF">H6G72_10040</name>
</gene>
<dbReference type="PANTHER" id="PTHR43630">
    <property type="entry name" value="POLY-BETA-1,6-N-ACETYL-D-GLUCOSAMINE SYNTHASE"/>
    <property type="match status" value="1"/>
</dbReference>
<accession>A0ABR8EC80</accession>
<protein>
    <submittedName>
        <fullName evidence="5">Glycosyltransferase family 2 protein</fullName>
    </submittedName>
</protein>
<dbReference type="InterPro" id="IPR001173">
    <property type="entry name" value="Glyco_trans_2-like"/>
</dbReference>
<evidence type="ECO:0000259" key="3">
    <source>
        <dbReference type="Pfam" id="PF00535"/>
    </source>
</evidence>
<proteinExistence type="predicted"/>
<comment type="caution">
    <text evidence="5">The sequence shown here is derived from an EMBL/GenBank/DDBJ whole genome shotgun (WGS) entry which is preliminary data.</text>
</comment>
<sequence>MNKVGLVAIGRNEGDRLRQCLVSAIGVVDPVVYVDSGSSDRSVEMARSLGAEVVELDLSIPFTAARARNAGFEHLLKVAPDTKYVQFVDGDCEIVPGWLEKAAGELDARPDVALVCGRRRERFPELSIYNKMCDIEWDTPVGETKYCGGDTMMRVDAFQEVEGFNPTLIAGEEPELCVRLRQKGWKIFRLDAEMTLHDAQMTAFGQWWKRTMRSGHAYAEGAWLHGQPPERHWVKESRSIWVWGLILPILALGIAWPSHGFSLLLLAGYPISTYRTYRYYMQAQGLASKDAALYAVFCTLGKFPQVRGQMQFHFNRLLGRRRYLIEYKTSTPVEPASTQ</sequence>